<dbReference type="SUPFAM" id="SSF48179">
    <property type="entry name" value="6-phosphogluconate dehydrogenase C-terminal domain-like"/>
    <property type="match status" value="1"/>
</dbReference>
<dbReference type="InterPro" id="IPR008927">
    <property type="entry name" value="6-PGluconate_DH-like_C_sf"/>
</dbReference>
<gene>
    <name evidence="6" type="ORF">COS11_04145</name>
</gene>
<evidence type="ECO:0000313" key="7">
    <source>
        <dbReference type="Proteomes" id="UP000228886"/>
    </source>
</evidence>
<keyword evidence="2" id="KW-0560">Oxidoreductase</keyword>
<comment type="similarity">
    <text evidence="1 4">Belongs to the UDP-glucose/GDP-mannose dehydrogenase family.</text>
</comment>
<sequence length="516" mass="57093">MEKFSVSPEGVKYALPDERAEREEIKVLDEVTLKQKQLGRKIVAVQGLGFVGAVMAEVVADSTKNGKPIYFVHGVQRPSMRSYWKVPVINRGESPIEATDPEVAEIFPRIVKEKKTLRATWSSHAFSLADIIVVDIQLDATKPVFGDAKTGYCDTGGFEKAIADLGRNIKPEALVLVETTVPPGTCRHIVKPILEREFKARGIDLSKNPPRIAHSYERVMPGRNYVSSIRNFWRTYSGIDETSTGMAEEFLNNVLDTKDYPLYKLNNTNASELAKTFENSFRATNIALVHEWALLAEEVGINLFEVVKSIRVRPTHRNLMNPGFGVGGYCLTKDPVLANWASLNIFKRTKGLEMAVHSVDINDLMPLHSLELAKSALGGTVSGKKVHLLGASYLNDVGDTRHSPSEIFWKAAAKEGAILSVHDPLVKVWPEVPEAKLETDLFGSLKDKDAVIFAVGHQEYLELDPQKVVEAAGKSLAIIDTQNLLNDEKIMKYLDLGCEVKGVGKGHIKNLKSVPK</sequence>
<name>A0A2M7E8K8_9BACT</name>
<dbReference type="InterPro" id="IPR017476">
    <property type="entry name" value="UDP-Glc/GDP-Man"/>
</dbReference>
<dbReference type="InterPro" id="IPR036220">
    <property type="entry name" value="UDP-Glc/GDP-Man_DH_C_sf"/>
</dbReference>
<dbReference type="Gene3D" id="3.40.50.720">
    <property type="entry name" value="NAD(P)-binding Rossmann-like Domain"/>
    <property type="match status" value="2"/>
</dbReference>
<accession>A0A2M7E8K8</accession>
<dbReference type="GO" id="GO:0016628">
    <property type="term" value="F:oxidoreductase activity, acting on the CH-CH group of donors, NAD or NADP as acceptor"/>
    <property type="evidence" value="ECO:0007669"/>
    <property type="project" value="InterPro"/>
</dbReference>
<dbReference type="SMART" id="SM00984">
    <property type="entry name" value="UDPG_MGDP_dh_C"/>
    <property type="match status" value="1"/>
</dbReference>
<dbReference type="InterPro" id="IPR001732">
    <property type="entry name" value="UDP-Glc/GDP-Man_DH_N"/>
</dbReference>
<protein>
    <submittedName>
        <fullName evidence="6">Nucleotide sugar dehydrogenase</fullName>
    </submittedName>
</protein>
<feature type="domain" description="UDP-glucose/GDP-mannose dehydrogenase C-terminal" evidence="5">
    <location>
        <begin position="387"/>
        <end position="487"/>
    </location>
</feature>
<comment type="caution">
    <text evidence="6">The sequence shown here is derived from an EMBL/GenBank/DDBJ whole genome shotgun (WGS) entry which is preliminary data.</text>
</comment>
<dbReference type="NCBIfam" id="TIGR03026">
    <property type="entry name" value="NDP-sugDHase"/>
    <property type="match status" value="1"/>
</dbReference>
<dbReference type="EMBL" id="PETL01000202">
    <property type="protein sequence ID" value="PIV64059.1"/>
    <property type="molecule type" value="Genomic_DNA"/>
</dbReference>
<dbReference type="Proteomes" id="UP000228886">
    <property type="component" value="Unassembled WGS sequence"/>
</dbReference>
<dbReference type="InterPro" id="IPR036291">
    <property type="entry name" value="NAD(P)-bd_dom_sf"/>
</dbReference>
<dbReference type="InterPro" id="IPR014027">
    <property type="entry name" value="UDP-Glc/GDP-Man_DH_C"/>
</dbReference>
<reference evidence="7" key="1">
    <citation type="submission" date="2017-09" db="EMBL/GenBank/DDBJ databases">
        <title>Depth-based differentiation of microbial function through sediment-hosted aquifers and enrichment of novel symbionts in the deep terrestrial subsurface.</title>
        <authorList>
            <person name="Probst A.J."/>
            <person name="Ladd B."/>
            <person name="Jarett J.K."/>
            <person name="Geller-Mcgrath D.E."/>
            <person name="Sieber C.M.K."/>
            <person name="Emerson J.B."/>
            <person name="Anantharaman K."/>
            <person name="Thomas B.C."/>
            <person name="Malmstrom R."/>
            <person name="Stieglmeier M."/>
            <person name="Klingl A."/>
            <person name="Woyke T."/>
            <person name="Ryan C.M."/>
            <person name="Banfield J.F."/>
        </authorList>
    </citation>
    <scope>NUCLEOTIDE SEQUENCE [LARGE SCALE GENOMIC DNA]</scope>
</reference>
<evidence type="ECO:0000256" key="1">
    <source>
        <dbReference type="ARBA" id="ARBA00006601"/>
    </source>
</evidence>
<dbReference type="PIRSF" id="PIRSF000124">
    <property type="entry name" value="UDPglc_GDPman_dh"/>
    <property type="match status" value="1"/>
</dbReference>
<dbReference type="InterPro" id="IPR014026">
    <property type="entry name" value="UDP-Glc/GDP-Man_DH_dimer"/>
</dbReference>
<dbReference type="PANTHER" id="PTHR43491">
    <property type="entry name" value="UDP-N-ACETYL-D-MANNOSAMINE DEHYDROGENASE"/>
    <property type="match status" value="1"/>
</dbReference>
<dbReference type="SUPFAM" id="SSF52413">
    <property type="entry name" value="UDP-glucose/GDP-mannose dehydrogenase C-terminal domain"/>
    <property type="match status" value="1"/>
</dbReference>
<evidence type="ECO:0000259" key="5">
    <source>
        <dbReference type="SMART" id="SM00984"/>
    </source>
</evidence>
<dbReference type="Pfam" id="PF03720">
    <property type="entry name" value="UDPG_MGDP_dh_C"/>
    <property type="match status" value="1"/>
</dbReference>
<dbReference type="GO" id="GO:0051287">
    <property type="term" value="F:NAD binding"/>
    <property type="evidence" value="ECO:0007669"/>
    <property type="project" value="InterPro"/>
</dbReference>
<dbReference type="PIRSF" id="PIRSF500136">
    <property type="entry name" value="UDP_ManNAc_DH"/>
    <property type="match status" value="1"/>
</dbReference>
<evidence type="ECO:0000313" key="6">
    <source>
        <dbReference type="EMBL" id="PIV64059.1"/>
    </source>
</evidence>
<proteinExistence type="inferred from homology"/>
<evidence type="ECO:0000256" key="2">
    <source>
        <dbReference type="ARBA" id="ARBA00023002"/>
    </source>
</evidence>
<dbReference type="GO" id="GO:0016616">
    <property type="term" value="F:oxidoreductase activity, acting on the CH-OH group of donors, NAD or NADP as acceptor"/>
    <property type="evidence" value="ECO:0007669"/>
    <property type="project" value="InterPro"/>
</dbReference>
<dbReference type="InterPro" id="IPR028359">
    <property type="entry name" value="UDP_ManNAc/GlcNAc_DH"/>
</dbReference>
<dbReference type="AlphaFoldDB" id="A0A2M7E8K8"/>
<organism evidence="6 7">
    <name type="scientific">bacterium (Candidatus Ratteibacteria) CG01_land_8_20_14_3_00_40_19</name>
    <dbReference type="NCBI Taxonomy" id="2014290"/>
    <lineage>
        <taxon>Bacteria</taxon>
        <taxon>Candidatus Ratteibacteria</taxon>
    </lineage>
</organism>
<dbReference type="PANTHER" id="PTHR43491:SF2">
    <property type="entry name" value="UDP-N-ACETYL-D-MANNOSAMINE DEHYDROGENASE"/>
    <property type="match status" value="1"/>
</dbReference>
<evidence type="ECO:0000256" key="4">
    <source>
        <dbReference type="PIRNR" id="PIRNR000124"/>
    </source>
</evidence>
<evidence type="ECO:0000256" key="3">
    <source>
        <dbReference type="ARBA" id="ARBA00023027"/>
    </source>
</evidence>
<keyword evidence="3" id="KW-0520">NAD</keyword>
<dbReference type="SUPFAM" id="SSF51735">
    <property type="entry name" value="NAD(P)-binding Rossmann-fold domains"/>
    <property type="match status" value="1"/>
</dbReference>
<dbReference type="Pfam" id="PF03721">
    <property type="entry name" value="UDPG_MGDP_dh_N"/>
    <property type="match status" value="1"/>
</dbReference>
<dbReference type="Pfam" id="PF00984">
    <property type="entry name" value="UDPG_MGDP_dh"/>
    <property type="match status" value="1"/>
</dbReference>
<dbReference type="GO" id="GO:0000271">
    <property type="term" value="P:polysaccharide biosynthetic process"/>
    <property type="evidence" value="ECO:0007669"/>
    <property type="project" value="InterPro"/>
</dbReference>